<dbReference type="STRING" id="637905.SVI_1263"/>
<accession>D4ZHT5</accession>
<dbReference type="EMBL" id="AP011177">
    <property type="protein sequence ID" value="BAJ01234.1"/>
    <property type="molecule type" value="Genomic_DNA"/>
</dbReference>
<evidence type="ECO:0000313" key="2">
    <source>
        <dbReference type="Proteomes" id="UP000002350"/>
    </source>
</evidence>
<reference evidence="2" key="1">
    <citation type="journal article" date="2010" name="Mol. Biosyst.">
        <title>Complete genome sequence and comparative analysis of Shewanella violacea, a psychrophilic and piezophilic bacterium from deep sea floor sediments.</title>
        <authorList>
            <person name="Aono E."/>
            <person name="Baba T."/>
            <person name="Ara T."/>
            <person name="Nishi T."/>
            <person name="Nakamichi T."/>
            <person name="Inamoto E."/>
            <person name="Toyonaga H."/>
            <person name="Hasegawa M."/>
            <person name="Takai Y."/>
            <person name="Okumura Y."/>
            <person name="Baba M."/>
            <person name="Tomita M."/>
            <person name="Kato C."/>
            <person name="Oshima T."/>
            <person name="Nakasone K."/>
            <person name="Mori H."/>
        </authorList>
    </citation>
    <scope>NUCLEOTIDE SEQUENCE [LARGE SCALE GENOMIC DNA]</scope>
    <source>
        <strain evidence="2">JCM 10179 / CIP 106290 / LMG 19151 / DSS12</strain>
    </source>
</reference>
<sequence length="44" mass="5023">MQHLARELSIEIALAYKKVCFYEPSIERNSSALASFDKAVVDDY</sequence>
<dbReference type="HOGENOM" id="CLU_3222000_0_0_6"/>
<keyword evidence="2" id="KW-1185">Reference proteome</keyword>
<gene>
    <name evidence="1" type="ordered locus">SVI_1263</name>
</gene>
<organism evidence="1 2">
    <name type="scientific">Shewanella violacea (strain JCM 10179 / CIP 106290 / LMG 19151 / DSS12)</name>
    <dbReference type="NCBI Taxonomy" id="637905"/>
    <lineage>
        <taxon>Bacteria</taxon>
        <taxon>Pseudomonadati</taxon>
        <taxon>Pseudomonadota</taxon>
        <taxon>Gammaproteobacteria</taxon>
        <taxon>Alteromonadales</taxon>
        <taxon>Shewanellaceae</taxon>
        <taxon>Shewanella</taxon>
    </lineage>
</organism>
<proteinExistence type="predicted"/>
<protein>
    <submittedName>
        <fullName evidence="1">Uncharacterized protein</fullName>
    </submittedName>
</protein>
<evidence type="ECO:0000313" key="1">
    <source>
        <dbReference type="EMBL" id="BAJ01234.1"/>
    </source>
</evidence>
<dbReference type="RefSeq" id="WP_013050545.1">
    <property type="nucleotide sequence ID" value="NC_014012.1"/>
</dbReference>
<dbReference type="Proteomes" id="UP000002350">
    <property type="component" value="Chromosome"/>
</dbReference>
<dbReference type="KEGG" id="svo:SVI_1263"/>
<dbReference type="AlphaFoldDB" id="D4ZHT5"/>
<name>D4ZHT5_SHEVD</name>